<dbReference type="EMBL" id="CAVMJV010000080">
    <property type="protein sequence ID" value="CAK5090098.1"/>
    <property type="molecule type" value="Genomic_DNA"/>
</dbReference>
<comment type="caution">
    <text evidence="1">The sequence shown here is derived from an EMBL/GenBank/DDBJ whole genome shotgun (WGS) entry which is preliminary data.</text>
</comment>
<name>A0ACB1AJ56_MELEN</name>
<dbReference type="Proteomes" id="UP001497535">
    <property type="component" value="Unassembled WGS sequence"/>
</dbReference>
<evidence type="ECO:0000313" key="1">
    <source>
        <dbReference type="EMBL" id="CAK5090098.1"/>
    </source>
</evidence>
<organism evidence="1 2">
    <name type="scientific">Meloidogyne enterolobii</name>
    <name type="common">Root-knot nematode worm</name>
    <name type="synonym">Meloidogyne mayaguensis</name>
    <dbReference type="NCBI Taxonomy" id="390850"/>
    <lineage>
        <taxon>Eukaryota</taxon>
        <taxon>Metazoa</taxon>
        <taxon>Ecdysozoa</taxon>
        <taxon>Nematoda</taxon>
        <taxon>Chromadorea</taxon>
        <taxon>Rhabditida</taxon>
        <taxon>Tylenchina</taxon>
        <taxon>Tylenchomorpha</taxon>
        <taxon>Tylenchoidea</taxon>
        <taxon>Meloidogynidae</taxon>
        <taxon>Meloidogyninae</taxon>
        <taxon>Meloidogyne</taxon>
    </lineage>
</organism>
<protein>
    <submittedName>
        <fullName evidence="1">Uncharacterized protein</fullName>
    </submittedName>
</protein>
<sequence length="783" mass="89887">MPRGSTQSNDALMYDEWNYLRNEWIYVQGEWIQNNVNVGVFDAAVTILSNKVAIFTSNNSNLNSCDHITAENDLREYDTIQVETKEALRDSPKERKKILLKRKKLLSKICQCFTPSSTSPHHTPHQEASTPSTKNHCEELIELIIRCKVFIRDLHSEGAEGSLIDIFSFMNNHPHLQLLRQILNLSTVQSRGLDKAINERIYQEHLENKMRKAYKNAIVQGAGPVGLFATYKLFIGGVNVTLVNDRSEDYIRNRVVYFDRKWMSQLRFFLGTKFDELFYDNENGEKPLGRILDEDIGFVNIKNMENVLKKRLKVLSSYINGREIQQGNQQEKSFLNLVYNTAVLNINTQYEKPLAILGAPQKRPESFDFNHVIEMLENYEGMTIFESNVIGIPFDIFFCAGGARDQIRTNFIEPPQQLTESINYGVVIFDKMNPSIIVFEDYAAFYRDPMANMSEHLEKQNIDGLIWHAGFLSDELKSKYFNLTEMILQDNQIVVRLFESNPTLHIASITPQALVDFIEEFNAEKRSRANEFHEAENELYLKLASKGKNNSKMLREMKNTHEQILKQYDEFHEELQKRWAKALFNYTFSTRHPEKQGQVVIEGDEHVGSSSTSSKGKEIAHEPEQTLKFDPHSANTSTFWVGIYGIENPVKQIHGSSSIIAAIGDANTSAHFMTASGISTGKLQRIVRSNNESFNYKFSISPGIVIKFTKLPLLHYCSKVLHQASRLGVENAVNAIKWYNQSNEELNLETMLGAALRKVRRRVLEKAQEYVKIEEGVKMDLEN</sequence>
<gene>
    <name evidence="1" type="ORF">MENTE1834_LOCUS37866</name>
</gene>
<accession>A0ACB1AJ56</accession>
<evidence type="ECO:0000313" key="2">
    <source>
        <dbReference type="Proteomes" id="UP001497535"/>
    </source>
</evidence>
<reference evidence="1" key="1">
    <citation type="submission" date="2023-11" db="EMBL/GenBank/DDBJ databases">
        <authorList>
            <person name="Poullet M."/>
        </authorList>
    </citation>
    <scope>NUCLEOTIDE SEQUENCE</scope>
    <source>
        <strain evidence="1">E1834</strain>
    </source>
</reference>
<keyword evidence="2" id="KW-1185">Reference proteome</keyword>
<proteinExistence type="predicted"/>